<sequence>MTSPWPPAPAPGTGAPGRTGVLVGWLLVLVTAVAAFAAAVAQLPWASGELLSARTTDFNAGDLVNLGDGALPFAVVASVLGLVLAAWFGVAAVPAGRVGRIGVTVGVAVVVGVLIAAGIADVDEYSPLGETLLILLLVAALPAVVLLVLVWRGARRAAGVTAAVFAGLALLGAVVAALQLVGGTATVEPGTWVAVVLALAGLGSAVLLARSAPRRGVSPARAG</sequence>
<evidence type="ECO:0000313" key="3">
    <source>
        <dbReference type="Proteomes" id="UP001373496"/>
    </source>
</evidence>
<keyword evidence="1" id="KW-1133">Transmembrane helix</keyword>
<keyword evidence="1" id="KW-0472">Membrane</keyword>
<organism evidence="2 3">
    <name type="scientific">Klenkia terrae</name>
    <dbReference type="NCBI Taxonomy" id="1052259"/>
    <lineage>
        <taxon>Bacteria</taxon>
        <taxon>Bacillati</taxon>
        <taxon>Actinomycetota</taxon>
        <taxon>Actinomycetes</taxon>
        <taxon>Geodermatophilales</taxon>
        <taxon>Geodermatophilaceae</taxon>
        <taxon>Klenkia</taxon>
    </lineage>
</organism>
<keyword evidence="1" id="KW-0812">Transmembrane</keyword>
<dbReference type="Proteomes" id="UP001373496">
    <property type="component" value="Unassembled WGS sequence"/>
</dbReference>
<feature type="transmembrane region" description="Helical" evidence="1">
    <location>
        <begin position="21"/>
        <end position="41"/>
    </location>
</feature>
<dbReference type="RefSeq" id="WP_225233202.1">
    <property type="nucleotide sequence ID" value="NZ_JBAPLV010000019.1"/>
</dbReference>
<feature type="transmembrane region" description="Helical" evidence="1">
    <location>
        <begin position="132"/>
        <end position="151"/>
    </location>
</feature>
<evidence type="ECO:0000313" key="2">
    <source>
        <dbReference type="EMBL" id="MEI4280107.1"/>
    </source>
</evidence>
<feature type="transmembrane region" description="Helical" evidence="1">
    <location>
        <begin position="190"/>
        <end position="209"/>
    </location>
</feature>
<keyword evidence="3" id="KW-1185">Reference proteome</keyword>
<gene>
    <name evidence="2" type="ORF">UXQ13_16670</name>
</gene>
<protein>
    <recommendedName>
        <fullName evidence="4">DUF998 domain-containing protein</fullName>
    </recommendedName>
</protein>
<name>A0ABU8E929_9ACTN</name>
<feature type="transmembrane region" description="Helical" evidence="1">
    <location>
        <begin position="158"/>
        <end position="178"/>
    </location>
</feature>
<dbReference type="EMBL" id="JBAPLV010000019">
    <property type="protein sequence ID" value="MEI4280107.1"/>
    <property type="molecule type" value="Genomic_DNA"/>
</dbReference>
<proteinExistence type="predicted"/>
<comment type="caution">
    <text evidence="2">The sequence shown here is derived from an EMBL/GenBank/DDBJ whole genome shotgun (WGS) entry which is preliminary data.</text>
</comment>
<accession>A0ABU8E929</accession>
<reference evidence="2 3" key="1">
    <citation type="submission" date="2024-03" db="EMBL/GenBank/DDBJ databases">
        <title>Draft genome sequence of Klenkia terrae.</title>
        <authorList>
            <person name="Duangmal K."/>
            <person name="Chantavorakit T."/>
        </authorList>
    </citation>
    <scope>NUCLEOTIDE SEQUENCE [LARGE SCALE GENOMIC DNA]</scope>
    <source>
        <strain evidence="2 3">JCM 17786</strain>
    </source>
</reference>
<evidence type="ECO:0008006" key="4">
    <source>
        <dbReference type="Google" id="ProtNLM"/>
    </source>
</evidence>
<feature type="transmembrane region" description="Helical" evidence="1">
    <location>
        <begin position="70"/>
        <end position="94"/>
    </location>
</feature>
<evidence type="ECO:0000256" key="1">
    <source>
        <dbReference type="SAM" id="Phobius"/>
    </source>
</evidence>
<feature type="transmembrane region" description="Helical" evidence="1">
    <location>
        <begin position="101"/>
        <end position="120"/>
    </location>
</feature>